<dbReference type="Proteomes" id="UP000053235">
    <property type="component" value="Unassembled WGS sequence"/>
</dbReference>
<dbReference type="AlphaFoldDB" id="A0A0M6ZSN3"/>
<dbReference type="SUPFAM" id="SSF53474">
    <property type="entry name" value="alpha/beta-Hydrolases"/>
    <property type="match status" value="1"/>
</dbReference>
<evidence type="ECO:0000256" key="2">
    <source>
        <dbReference type="ARBA" id="ARBA00022801"/>
    </source>
</evidence>
<organism evidence="4 5">
    <name type="scientific">Roseibium alexandrii</name>
    <dbReference type="NCBI Taxonomy" id="388408"/>
    <lineage>
        <taxon>Bacteria</taxon>
        <taxon>Pseudomonadati</taxon>
        <taxon>Pseudomonadota</taxon>
        <taxon>Alphaproteobacteria</taxon>
        <taxon>Hyphomicrobiales</taxon>
        <taxon>Stappiaceae</taxon>
        <taxon>Roseibium</taxon>
    </lineage>
</organism>
<evidence type="ECO:0000256" key="1">
    <source>
        <dbReference type="ARBA" id="ARBA00006499"/>
    </source>
</evidence>
<dbReference type="EC" id="3.1.1.1" evidence="4"/>
<dbReference type="PANTHER" id="PTHR10655">
    <property type="entry name" value="LYSOPHOSPHOLIPASE-RELATED"/>
    <property type="match status" value="1"/>
</dbReference>
<dbReference type="InterPro" id="IPR050565">
    <property type="entry name" value="LYPA1-2/EST-like"/>
</dbReference>
<keyword evidence="5" id="KW-1185">Reference proteome</keyword>
<dbReference type="STRING" id="388408.LAX5112_00592"/>
<dbReference type="EMBL" id="CXWD01000002">
    <property type="protein sequence ID" value="CTQ65337.1"/>
    <property type="molecule type" value="Genomic_DNA"/>
</dbReference>
<dbReference type="InterPro" id="IPR003140">
    <property type="entry name" value="PLipase/COase/thioEstase"/>
</dbReference>
<dbReference type="Pfam" id="PF02230">
    <property type="entry name" value="Abhydrolase_2"/>
    <property type="match status" value="1"/>
</dbReference>
<name>A0A0M6ZSN3_9HYPH</name>
<accession>A0A0M6ZSN3</accession>
<proteinExistence type="inferred from homology"/>
<evidence type="ECO:0000259" key="3">
    <source>
        <dbReference type="Pfam" id="PF02230"/>
    </source>
</evidence>
<dbReference type="PANTHER" id="PTHR10655:SF17">
    <property type="entry name" value="LYSOPHOSPHOLIPASE-LIKE PROTEIN 1"/>
    <property type="match status" value="1"/>
</dbReference>
<evidence type="ECO:0000313" key="5">
    <source>
        <dbReference type="Proteomes" id="UP000053235"/>
    </source>
</evidence>
<feature type="domain" description="Phospholipase/carboxylesterase/thioesterase" evidence="3">
    <location>
        <begin position="22"/>
        <end position="219"/>
    </location>
</feature>
<keyword evidence="2 4" id="KW-0378">Hydrolase</keyword>
<protein>
    <submittedName>
        <fullName evidence="4">Carboxylesterase 2</fullName>
        <ecNumber evidence="4">3.1.1.1</ecNumber>
    </submittedName>
</protein>
<reference evidence="5" key="1">
    <citation type="submission" date="2015-07" db="EMBL/GenBank/DDBJ databases">
        <authorList>
            <person name="Rodrigo-Torres Lidia"/>
            <person name="Arahal R.David."/>
        </authorList>
    </citation>
    <scope>NUCLEOTIDE SEQUENCE [LARGE SCALE GENOMIC DNA]</scope>
    <source>
        <strain evidence="5">CECT 5112</strain>
    </source>
</reference>
<sequence length="222" mass="23536">MTSSSFSPSLDGPRLAPLSRGAVEQLVVILHGYGADGTDLIDLGRAWQEALPNAAFVAPNAPEPLPFEAFGGRQWFALEERTPREYEIGAHAAQPVLDRFLDAELISLGLNDAALALVGFSQGAMMTFQAGLRRKTPPACLVAFSGLLPGIAALPILPAPPPTLIVHGADDDVVPAYHLEAARTALMQAGVTVEAHCLDDLGHGIDERGLILGRQFLEKAFL</sequence>
<dbReference type="OrthoDB" id="9801763at2"/>
<dbReference type="Gene3D" id="3.40.50.1820">
    <property type="entry name" value="alpha/beta hydrolase"/>
    <property type="match status" value="1"/>
</dbReference>
<gene>
    <name evidence="4" type="primary">estB</name>
    <name evidence="4" type="ORF">LAX5112_00592</name>
</gene>
<dbReference type="GO" id="GO:0106435">
    <property type="term" value="F:carboxylesterase activity"/>
    <property type="evidence" value="ECO:0007669"/>
    <property type="project" value="UniProtKB-EC"/>
</dbReference>
<dbReference type="RefSeq" id="WP_055670519.1">
    <property type="nucleotide sequence ID" value="NZ_CXWD01000002.1"/>
</dbReference>
<comment type="similarity">
    <text evidence="1">Belongs to the AB hydrolase superfamily. AB hydrolase 2 family.</text>
</comment>
<dbReference type="InterPro" id="IPR029058">
    <property type="entry name" value="AB_hydrolase_fold"/>
</dbReference>
<evidence type="ECO:0000313" key="4">
    <source>
        <dbReference type="EMBL" id="CTQ65337.1"/>
    </source>
</evidence>